<dbReference type="AlphaFoldDB" id="A0A0P9R566"/>
<dbReference type="RefSeq" id="WP_074800378.1">
    <property type="nucleotide sequence ID" value="NZ_CP178532.1"/>
</dbReference>
<evidence type="ECO:0000313" key="3">
    <source>
        <dbReference type="Proteomes" id="UP000050564"/>
    </source>
</evidence>
<accession>A0A0P9R566</accession>
<evidence type="ECO:0000313" key="1">
    <source>
        <dbReference type="EMBL" id="KPW78592.1"/>
    </source>
</evidence>
<dbReference type="Proteomes" id="UP000281372">
    <property type="component" value="Unassembled WGS sequence"/>
</dbReference>
<dbReference type="PATRIC" id="fig|86840.3.peg.631"/>
<name>A0A0P9R566_PSECA</name>
<organism evidence="1 3">
    <name type="scientific">Pseudomonas cannabina</name>
    <dbReference type="NCBI Taxonomy" id="86840"/>
    <lineage>
        <taxon>Bacteria</taxon>
        <taxon>Pseudomonadati</taxon>
        <taxon>Pseudomonadota</taxon>
        <taxon>Gammaproteobacteria</taxon>
        <taxon>Pseudomonadales</taxon>
        <taxon>Pseudomonadaceae</taxon>
        <taxon>Pseudomonas</taxon>
    </lineage>
</organism>
<dbReference type="Proteomes" id="UP000050564">
    <property type="component" value="Unassembled WGS sequence"/>
</dbReference>
<sequence length="78" mass="8867">MSILPNGVVLHIHAPKGIYIAQVRRLFERRWTQVGGDFKDKHRAQGAAAQNMVGDFKRARVLFCAEWYDPIVVMEASV</sequence>
<reference evidence="1 3" key="1">
    <citation type="submission" date="2015-09" db="EMBL/GenBank/DDBJ databases">
        <title>Genome announcement of multiple Pseudomonas syringae strains.</title>
        <authorList>
            <person name="Thakur S."/>
            <person name="Wang P.W."/>
            <person name="Gong Y."/>
            <person name="Weir B.S."/>
            <person name="Guttman D.S."/>
        </authorList>
    </citation>
    <scope>NUCLEOTIDE SEQUENCE [LARGE SCALE GENOMIC DNA]</scope>
    <source>
        <strain evidence="1 3">ICMP2823</strain>
    </source>
</reference>
<reference evidence="2 4" key="2">
    <citation type="submission" date="2018-08" db="EMBL/GenBank/DDBJ databases">
        <title>Recombination of ecologically and evolutionarily significant loci maintains genetic cohesion in the Pseudomonas syringae species complex.</title>
        <authorList>
            <person name="Dillon M."/>
            <person name="Thakur S."/>
            <person name="Almeida R.N.D."/>
            <person name="Weir B.S."/>
            <person name="Guttman D.S."/>
        </authorList>
    </citation>
    <scope>NUCLEOTIDE SEQUENCE [LARGE SCALE GENOMIC DNA]</scope>
    <source>
        <strain evidence="2 4">ICMP 2821</strain>
    </source>
</reference>
<dbReference type="EMBL" id="LJPX01000150">
    <property type="protein sequence ID" value="KPW78592.1"/>
    <property type="molecule type" value="Genomic_DNA"/>
</dbReference>
<comment type="caution">
    <text evidence="1">The sequence shown here is derived from an EMBL/GenBank/DDBJ whole genome shotgun (WGS) entry which is preliminary data.</text>
</comment>
<gene>
    <name evidence="1" type="ORF">ALO81_00381</name>
    <name evidence="2" type="ORF">ALQ64_02379</name>
</gene>
<dbReference type="EMBL" id="RBOW01000858">
    <property type="protein sequence ID" value="RMN20785.1"/>
    <property type="molecule type" value="Genomic_DNA"/>
</dbReference>
<dbReference type="GeneID" id="64466335"/>
<evidence type="ECO:0000313" key="2">
    <source>
        <dbReference type="EMBL" id="RMN20785.1"/>
    </source>
</evidence>
<proteinExistence type="predicted"/>
<evidence type="ECO:0000313" key="4">
    <source>
        <dbReference type="Proteomes" id="UP000281372"/>
    </source>
</evidence>
<protein>
    <submittedName>
        <fullName evidence="1">Uncharacterized protein</fullName>
    </submittedName>
</protein>